<protein>
    <recommendedName>
        <fullName evidence="1">cAMP-dependent protein kinase</fullName>
        <ecNumber evidence="1">2.7.11.11</ecNumber>
    </recommendedName>
</protein>
<keyword evidence="6" id="KW-0067">ATP-binding</keyword>
<dbReference type="FunFam" id="3.30.200.20:FF:000005">
    <property type="entry name" value="cAMP-dependent protein kinase catalytic subunit"/>
    <property type="match status" value="1"/>
</dbReference>
<dbReference type="InterPro" id="IPR000961">
    <property type="entry name" value="AGC-kinase_C"/>
</dbReference>
<keyword evidence="2" id="KW-0723">Serine/threonine-protein kinase</keyword>
<dbReference type="Proteomes" id="UP000187283">
    <property type="component" value="Unassembled WGS sequence"/>
</dbReference>
<feature type="domain" description="Protein kinase" evidence="9">
    <location>
        <begin position="299"/>
        <end position="553"/>
    </location>
</feature>
<dbReference type="InterPro" id="IPR000719">
    <property type="entry name" value="Prot_kinase_dom"/>
</dbReference>
<keyword evidence="12" id="KW-1185">Reference proteome</keyword>
<dbReference type="PANTHER" id="PTHR24353:SF37">
    <property type="entry name" value="CAMP-DEPENDENT PROTEIN KINASE CATALYTIC SUBUNIT PRKX"/>
    <property type="match status" value="1"/>
</dbReference>
<dbReference type="GO" id="GO:0005829">
    <property type="term" value="C:cytosol"/>
    <property type="evidence" value="ECO:0007669"/>
    <property type="project" value="TreeGrafter"/>
</dbReference>
<dbReference type="InterPro" id="IPR011009">
    <property type="entry name" value="Kinase-like_dom_sf"/>
</dbReference>
<dbReference type="OrthoDB" id="63267at2759"/>
<evidence type="ECO:0000256" key="6">
    <source>
        <dbReference type="ARBA" id="ARBA00022840"/>
    </source>
</evidence>
<dbReference type="PANTHER" id="PTHR24353">
    <property type="entry name" value="CYCLIC NUCLEOTIDE-DEPENDENT PROTEIN KINASE"/>
    <property type="match status" value="1"/>
</dbReference>
<gene>
    <name evidence="11" type="ORF">AYI70_g10437</name>
</gene>
<keyword evidence="3" id="KW-0808">Transferase</keyword>
<proteinExistence type="predicted"/>
<evidence type="ECO:0000256" key="5">
    <source>
        <dbReference type="ARBA" id="ARBA00022777"/>
    </source>
</evidence>
<evidence type="ECO:0000259" key="9">
    <source>
        <dbReference type="PROSITE" id="PS50011"/>
    </source>
</evidence>
<dbReference type="PROSITE" id="PS51285">
    <property type="entry name" value="AGC_KINASE_CTER"/>
    <property type="match status" value="1"/>
</dbReference>
<evidence type="ECO:0000313" key="11">
    <source>
        <dbReference type="EMBL" id="OMJ10255.1"/>
    </source>
</evidence>
<dbReference type="GO" id="GO:0005952">
    <property type="term" value="C:cAMP-dependent protein kinase complex"/>
    <property type="evidence" value="ECO:0007669"/>
    <property type="project" value="TreeGrafter"/>
</dbReference>
<comment type="catalytic activity">
    <reaction evidence="8">
        <text>L-seryl-[protein] + ATP = O-phospho-L-seryl-[protein] + ADP + H(+)</text>
        <dbReference type="Rhea" id="RHEA:17989"/>
        <dbReference type="Rhea" id="RHEA-COMP:9863"/>
        <dbReference type="Rhea" id="RHEA-COMP:11604"/>
        <dbReference type="ChEBI" id="CHEBI:15378"/>
        <dbReference type="ChEBI" id="CHEBI:29999"/>
        <dbReference type="ChEBI" id="CHEBI:30616"/>
        <dbReference type="ChEBI" id="CHEBI:83421"/>
        <dbReference type="ChEBI" id="CHEBI:456216"/>
        <dbReference type="EC" id="2.7.11.11"/>
    </reaction>
</comment>
<dbReference type="GO" id="GO:0004691">
    <property type="term" value="F:cAMP-dependent protein kinase activity"/>
    <property type="evidence" value="ECO:0007669"/>
    <property type="project" value="UniProtKB-EC"/>
</dbReference>
<keyword evidence="5 11" id="KW-0418">Kinase</keyword>
<dbReference type="STRING" id="133412.A0A1R1X6J2"/>
<keyword evidence="4" id="KW-0547">Nucleotide-binding</keyword>
<dbReference type="Gene3D" id="1.10.510.10">
    <property type="entry name" value="Transferase(Phosphotransferase) domain 1"/>
    <property type="match status" value="1"/>
</dbReference>
<accession>A0A1R1X6J2</accession>
<dbReference type="EMBL" id="LSSN01005085">
    <property type="protein sequence ID" value="OMJ10255.1"/>
    <property type="molecule type" value="Genomic_DNA"/>
</dbReference>
<sequence>MVFDQQPPSKLITIQPEYSESRSDTTQSHCYNLYQNPPISPTHTLANTHLTPSSIPHTTIHHINPPPSSPSRSIVCPQNSCIPHSSSTVPDYTKIYSPHYSLDNPLNHHNFVNSPINTSIPAESYDNRTYFSKNIQLPPIIPDSHFPADQSSSSKNLKPFIQDSIQTAQVIHSQNLYSQYNSTPFENDYPIPSIDTELIKNKRKLTSQIDPKHKKHNFQSSYTQKDSLNCTNSVYPAPEMNLHKPKFSSDLSSNSIIDNIQQSSLASESNHMDPSIIVPHYSAIPTSTPINTPHSLDDFAVIKTLGTGTFGRVYLCKERKSNTFHAIKVLKKAQVVKLKQVEHISNEKNILSFIKHSFIVNLKCSFQDVRNLYMVMEFVPGGELFSHLRRAGRFPTDVARFYASEIVLAIEYLHKHNIIYRDMKPENLLLDREGHIKIADFGFAKYVTDRTWTLCGTPEYLAPEIIRGKGHGKPVDWWAIGILIFEMIVGYPPFYDNNPFGTYGKILAGELSYPSFVSHSTRDIISCLLTVDVGRRLGNLSGGSNDVKMHPWFFKICWYDIINRLIIPPIIPSYGFPGDSSNFDTYPEPPSDSEPEPGIDPYHNLFENF</sequence>
<dbReference type="SMART" id="SM00220">
    <property type="entry name" value="S_TKc"/>
    <property type="match status" value="1"/>
</dbReference>
<dbReference type="Pfam" id="PF00069">
    <property type="entry name" value="Pkinase"/>
    <property type="match status" value="1"/>
</dbReference>
<comment type="caution">
    <text evidence="11">The sequence shown here is derived from an EMBL/GenBank/DDBJ whole genome shotgun (WGS) entry which is preliminary data.</text>
</comment>
<evidence type="ECO:0000256" key="4">
    <source>
        <dbReference type="ARBA" id="ARBA00022741"/>
    </source>
</evidence>
<comment type="catalytic activity">
    <reaction evidence="7">
        <text>L-threonyl-[protein] + ATP = O-phospho-L-threonyl-[protein] + ADP + H(+)</text>
        <dbReference type="Rhea" id="RHEA:46608"/>
        <dbReference type="Rhea" id="RHEA-COMP:11060"/>
        <dbReference type="Rhea" id="RHEA-COMP:11605"/>
        <dbReference type="ChEBI" id="CHEBI:15378"/>
        <dbReference type="ChEBI" id="CHEBI:30013"/>
        <dbReference type="ChEBI" id="CHEBI:30616"/>
        <dbReference type="ChEBI" id="CHEBI:61977"/>
        <dbReference type="ChEBI" id="CHEBI:456216"/>
        <dbReference type="EC" id="2.7.11.11"/>
    </reaction>
</comment>
<reference evidence="11 12" key="1">
    <citation type="submission" date="2017-01" db="EMBL/GenBank/DDBJ databases">
        <authorList>
            <person name="Mah S.A."/>
            <person name="Swanson W.J."/>
            <person name="Moy G.W."/>
            <person name="Vacquier V.D."/>
        </authorList>
    </citation>
    <scope>NUCLEOTIDE SEQUENCE [LARGE SCALE GENOMIC DNA]</scope>
    <source>
        <strain evidence="11 12">GSMNP</strain>
    </source>
</reference>
<name>A0A1R1X6J2_9FUNG</name>
<organism evidence="11 12">
    <name type="scientific">Smittium culicis</name>
    <dbReference type="NCBI Taxonomy" id="133412"/>
    <lineage>
        <taxon>Eukaryota</taxon>
        <taxon>Fungi</taxon>
        <taxon>Fungi incertae sedis</taxon>
        <taxon>Zoopagomycota</taxon>
        <taxon>Kickxellomycotina</taxon>
        <taxon>Harpellomycetes</taxon>
        <taxon>Harpellales</taxon>
        <taxon>Legeriomycetaceae</taxon>
        <taxon>Smittium</taxon>
    </lineage>
</organism>
<evidence type="ECO:0000256" key="8">
    <source>
        <dbReference type="ARBA" id="ARBA00047454"/>
    </source>
</evidence>
<evidence type="ECO:0000313" key="12">
    <source>
        <dbReference type="Proteomes" id="UP000187283"/>
    </source>
</evidence>
<dbReference type="GO" id="GO:0005524">
    <property type="term" value="F:ATP binding"/>
    <property type="evidence" value="ECO:0007669"/>
    <property type="project" value="UniProtKB-KW"/>
</dbReference>
<feature type="domain" description="AGC-kinase C-terminal" evidence="10">
    <location>
        <begin position="554"/>
        <end position="609"/>
    </location>
</feature>
<dbReference type="EC" id="2.7.11.11" evidence="1"/>
<evidence type="ECO:0000259" key="10">
    <source>
        <dbReference type="PROSITE" id="PS51285"/>
    </source>
</evidence>
<dbReference type="PROSITE" id="PS00108">
    <property type="entry name" value="PROTEIN_KINASE_ST"/>
    <property type="match status" value="1"/>
</dbReference>
<evidence type="ECO:0000256" key="2">
    <source>
        <dbReference type="ARBA" id="ARBA00022527"/>
    </source>
</evidence>
<dbReference type="CDD" id="cd05580">
    <property type="entry name" value="STKc_PKA_like"/>
    <property type="match status" value="1"/>
</dbReference>
<dbReference type="SUPFAM" id="SSF56112">
    <property type="entry name" value="Protein kinase-like (PK-like)"/>
    <property type="match status" value="1"/>
</dbReference>
<evidence type="ECO:0000256" key="7">
    <source>
        <dbReference type="ARBA" id="ARBA00047292"/>
    </source>
</evidence>
<evidence type="ECO:0000256" key="3">
    <source>
        <dbReference type="ARBA" id="ARBA00022679"/>
    </source>
</evidence>
<dbReference type="FunFam" id="1.10.510.10:FF:000005">
    <property type="entry name" value="cAMP-dependent protein kinase catalytic subunit alpha"/>
    <property type="match status" value="1"/>
</dbReference>
<dbReference type="Gene3D" id="3.30.200.20">
    <property type="entry name" value="Phosphorylase Kinase, domain 1"/>
    <property type="match status" value="1"/>
</dbReference>
<evidence type="ECO:0000256" key="1">
    <source>
        <dbReference type="ARBA" id="ARBA00012444"/>
    </source>
</evidence>
<dbReference type="InterPro" id="IPR008271">
    <property type="entry name" value="Ser/Thr_kinase_AS"/>
</dbReference>
<dbReference type="AlphaFoldDB" id="A0A1R1X6J2"/>
<dbReference type="PROSITE" id="PS50011">
    <property type="entry name" value="PROTEIN_KINASE_DOM"/>
    <property type="match status" value="1"/>
</dbReference>